<feature type="domain" description="EAL" evidence="2">
    <location>
        <begin position="742"/>
        <end position="989"/>
    </location>
</feature>
<dbReference type="InterPro" id="IPR000160">
    <property type="entry name" value="GGDEF_dom"/>
</dbReference>
<dbReference type="InterPro" id="IPR035919">
    <property type="entry name" value="EAL_sf"/>
</dbReference>
<dbReference type="AlphaFoldDB" id="B9Y8P9"/>
<proteinExistence type="predicted"/>
<feature type="transmembrane region" description="Helical" evidence="1">
    <location>
        <begin position="12"/>
        <end position="31"/>
    </location>
</feature>
<reference evidence="4 5" key="1">
    <citation type="submission" date="2008-12" db="EMBL/GenBank/DDBJ databases">
        <authorList>
            <person name="Fulton L."/>
            <person name="Clifton S."/>
            <person name="Fulton B."/>
            <person name="Xu J."/>
            <person name="Minx P."/>
            <person name="Pepin K.H."/>
            <person name="Johnson M."/>
            <person name="Bhonagiri V."/>
            <person name="Nash W.E."/>
            <person name="Mardis E.R."/>
            <person name="Wilson R.K."/>
        </authorList>
    </citation>
    <scope>NUCLEOTIDE SEQUENCE [LARGE SCALE GENOMIC DNA]</scope>
    <source>
        <strain evidence="4 5">DSM 12042</strain>
    </source>
</reference>
<dbReference type="SUPFAM" id="SSF55073">
    <property type="entry name" value="Nucleotide cyclase"/>
    <property type="match status" value="1"/>
</dbReference>
<keyword evidence="1" id="KW-0812">Transmembrane</keyword>
<dbReference type="NCBIfam" id="TIGR00254">
    <property type="entry name" value="GGDEF"/>
    <property type="match status" value="1"/>
</dbReference>
<evidence type="ECO:0000313" key="5">
    <source>
        <dbReference type="Proteomes" id="UP000005950"/>
    </source>
</evidence>
<dbReference type="CDD" id="cd01948">
    <property type="entry name" value="EAL"/>
    <property type="match status" value="1"/>
</dbReference>
<evidence type="ECO:0000313" key="4">
    <source>
        <dbReference type="EMBL" id="EEF67674.1"/>
    </source>
</evidence>
<dbReference type="PROSITE" id="PS50887">
    <property type="entry name" value="GGDEF"/>
    <property type="match status" value="1"/>
</dbReference>
<keyword evidence="1" id="KW-0472">Membrane</keyword>
<name>B9Y8P9_9FIRM</name>
<dbReference type="InterPro" id="IPR029787">
    <property type="entry name" value="Nucleotide_cyclase"/>
</dbReference>
<dbReference type="OrthoDB" id="9813903at2"/>
<feature type="domain" description="GGDEF" evidence="3">
    <location>
        <begin position="598"/>
        <end position="733"/>
    </location>
</feature>
<sequence>MLKKRSVFNRILIPLIIVQIFQISLFGMLVFSGGVITKLDRNAEEILNERVINRKNYLENEMIQRWSNFSIYQTKIEEEIEQQLSEAGMTVADLVPGAAVTSDILKKIGPDLIALMRRNTVTGVFLVFEGPQGELNGSEETEKSGIYLRDLDPINNPYDNSDLLMERSPTDVAQSLDIAMDVGWSPRFKITAESYFYNNPVRAVRSDPDLASEDAGYWGYGSMLNEDLIKTITYTQPLIGSDGSVLGVMGVSLADDYLKSLLPSKELLADQSGSYMLAILDETQSQEQGLTLQKVTHSGGVFIAMFGEAEELLFQKDSDVSGEGALIHTSAFKLNQKIYGSLQPLELYNSNAPFSHQRWVLVGLESQNALYGFSHKMQNSILTFMILSMLVGLAATMYASYRPSRQIGALARKVRNSDPNKPIHLDPIRITEIDQLSQAIEELSKSVAENSSRLSQIIGMLSIQIGAFEVEADKNSVFCTSGFFDVLDPLTAHEDRMLTLDEFAGQLRLLDLDLKDLGRLREKTIKLEQEGGGSRWMRLKTAARAQTILGVVQDVTAEMVERHRIEYERDYDVLTNLLNRRAFQRFAQERFEHPEQLKITAFMMMDLDNLKYINDTYGHDCGDGYIRSAADVLRNNAGPHEIAARMSGDEFYVLFYGYETDFQIRQKIEQIRKAMAAYEMELPDGKSIRIRASFGVSWYPRDSRNLDELIKYADFAMYEIKNSVKGGIKDFEIESYRKDSFMLHSSEDLNRLIENELIDFVFQPIIDVESQTVYGYEMLMRPKMENLKTPSEVLRIARAQSRLYQIERLTWFKAMEAVDRYHQRLQGKKLFINSISSLRLSPEDLEELDRLYGRYNSQVVIELTESEKMGEMATIHKRQRCIDQHQEIALDDYGTGYNGEATLLDLMPNYVKVDMSIIRGLDRDVNRREFYEGLVVYFRSRKIKILAEGVETREEMEALIECGTDYMQGFYFRKGELVPPEPCPEAMEALRKAVDKKKKEQSLTNK</sequence>
<dbReference type="PROSITE" id="PS50883">
    <property type="entry name" value="EAL"/>
    <property type="match status" value="1"/>
</dbReference>
<dbReference type="Gene3D" id="3.20.20.450">
    <property type="entry name" value="EAL domain"/>
    <property type="match status" value="1"/>
</dbReference>
<dbReference type="SUPFAM" id="SSF141868">
    <property type="entry name" value="EAL domain-like"/>
    <property type="match status" value="1"/>
</dbReference>
<dbReference type="PANTHER" id="PTHR33121:SF70">
    <property type="entry name" value="SIGNALING PROTEIN YKOW"/>
    <property type="match status" value="1"/>
</dbReference>
<reference evidence="4 5" key="2">
    <citation type="submission" date="2009-02" db="EMBL/GenBank/DDBJ databases">
        <title>Draft genome sequence of Holdemania filiformis DSM 12042.</title>
        <authorList>
            <person name="Sudarsanam P."/>
            <person name="Ley R."/>
            <person name="Guruge J."/>
            <person name="Turnbaugh P.J."/>
            <person name="Mahowald M."/>
            <person name="Liep D."/>
            <person name="Gordon J."/>
        </authorList>
    </citation>
    <scope>NUCLEOTIDE SEQUENCE [LARGE SCALE GENOMIC DNA]</scope>
    <source>
        <strain evidence="4 5">DSM 12042</strain>
    </source>
</reference>
<dbReference type="CDD" id="cd01949">
    <property type="entry name" value="GGDEF"/>
    <property type="match status" value="1"/>
</dbReference>
<dbReference type="GO" id="GO:0071111">
    <property type="term" value="F:cyclic-guanylate-specific phosphodiesterase activity"/>
    <property type="evidence" value="ECO:0007669"/>
    <property type="project" value="InterPro"/>
</dbReference>
<evidence type="ECO:0000256" key="1">
    <source>
        <dbReference type="SAM" id="Phobius"/>
    </source>
</evidence>
<dbReference type="RefSeq" id="WP_006059384.1">
    <property type="nucleotide sequence ID" value="NZ_GG657557.1"/>
</dbReference>
<protein>
    <submittedName>
        <fullName evidence="4">Diguanylate cyclase (GGDEF) domain protein</fullName>
    </submittedName>
</protein>
<evidence type="ECO:0000259" key="3">
    <source>
        <dbReference type="PROSITE" id="PS50887"/>
    </source>
</evidence>
<dbReference type="EMBL" id="ACCF01000128">
    <property type="protein sequence ID" value="EEF67674.1"/>
    <property type="molecule type" value="Genomic_DNA"/>
</dbReference>
<gene>
    <name evidence="4" type="ORF">HOLDEFILI_02197</name>
</gene>
<dbReference type="InterPro" id="IPR001633">
    <property type="entry name" value="EAL_dom"/>
</dbReference>
<comment type="caution">
    <text evidence="4">The sequence shown here is derived from an EMBL/GenBank/DDBJ whole genome shotgun (WGS) entry which is preliminary data.</text>
</comment>
<dbReference type="eggNOG" id="COG5001">
    <property type="taxonomic scope" value="Bacteria"/>
</dbReference>
<dbReference type="SMART" id="SM00052">
    <property type="entry name" value="EAL"/>
    <property type="match status" value="1"/>
</dbReference>
<keyword evidence="1" id="KW-1133">Transmembrane helix</keyword>
<dbReference type="InterPro" id="IPR050706">
    <property type="entry name" value="Cyclic-di-GMP_PDE-like"/>
</dbReference>
<dbReference type="HOGENOM" id="CLU_011770_0_0_9"/>
<dbReference type="Pfam" id="PF00563">
    <property type="entry name" value="EAL"/>
    <property type="match status" value="1"/>
</dbReference>
<dbReference type="Gene3D" id="3.30.70.270">
    <property type="match status" value="1"/>
</dbReference>
<dbReference type="Pfam" id="PF00990">
    <property type="entry name" value="GGDEF"/>
    <property type="match status" value="1"/>
</dbReference>
<dbReference type="PANTHER" id="PTHR33121">
    <property type="entry name" value="CYCLIC DI-GMP PHOSPHODIESTERASE PDEF"/>
    <property type="match status" value="1"/>
</dbReference>
<dbReference type="STRING" id="545696.HOLDEFILI_02197"/>
<evidence type="ECO:0000259" key="2">
    <source>
        <dbReference type="PROSITE" id="PS50883"/>
    </source>
</evidence>
<accession>B9Y8P9</accession>
<dbReference type="InterPro" id="IPR043128">
    <property type="entry name" value="Rev_trsase/Diguanyl_cyclase"/>
</dbReference>
<dbReference type="Proteomes" id="UP000005950">
    <property type="component" value="Unassembled WGS sequence"/>
</dbReference>
<organism evidence="4 5">
    <name type="scientific">Holdemania filiformis DSM 12042</name>
    <dbReference type="NCBI Taxonomy" id="545696"/>
    <lineage>
        <taxon>Bacteria</taxon>
        <taxon>Bacillati</taxon>
        <taxon>Bacillota</taxon>
        <taxon>Erysipelotrichia</taxon>
        <taxon>Erysipelotrichales</taxon>
        <taxon>Erysipelotrichaceae</taxon>
        <taxon>Holdemania</taxon>
    </lineage>
</organism>
<dbReference type="SMART" id="SM00267">
    <property type="entry name" value="GGDEF"/>
    <property type="match status" value="1"/>
</dbReference>